<dbReference type="OrthoDB" id="5518896at2"/>
<keyword evidence="1" id="KW-0732">Signal</keyword>
<dbReference type="Proteomes" id="UP000268094">
    <property type="component" value="Unassembled WGS sequence"/>
</dbReference>
<keyword evidence="3" id="KW-1185">Reference proteome</keyword>
<feature type="signal peptide" evidence="1">
    <location>
        <begin position="1"/>
        <end position="22"/>
    </location>
</feature>
<evidence type="ECO:0000313" key="3">
    <source>
        <dbReference type="Proteomes" id="UP000268094"/>
    </source>
</evidence>
<sequence>MKSSTLFASLSVAVLGMGSAHAATLTFTVQNKITTSDIINTFTNTCTPIIPSLGTVLAGTTSGMHQLNCGTSTAVGFRYASGTKTCTFNLSSIYTPANPFLGTSEYWTPSGTATSNGSTLATCKATLTGIGSSGSYTWALSMQ</sequence>
<name>A0A3A8JBV4_9BACT</name>
<accession>A0A3A8JBV4</accession>
<evidence type="ECO:0000313" key="2">
    <source>
        <dbReference type="EMBL" id="RKG89320.1"/>
    </source>
</evidence>
<dbReference type="AlphaFoldDB" id="A0A3A8JBV4"/>
<proteinExistence type="predicted"/>
<feature type="chain" id="PRO_5017327887" evidence="1">
    <location>
        <begin position="23"/>
        <end position="143"/>
    </location>
</feature>
<organism evidence="2 3">
    <name type="scientific">Corallococcus terminator</name>
    <dbReference type="NCBI Taxonomy" id="2316733"/>
    <lineage>
        <taxon>Bacteria</taxon>
        <taxon>Pseudomonadati</taxon>
        <taxon>Myxococcota</taxon>
        <taxon>Myxococcia</taxon>
        <taxon>Myxococcales</taxon>
        <taxon>Cystobacterineae</taxon>
        <taxon>Myxococcaceae</taxon>
        <taxon>Corallococcus</taxon>
    </lineage>
</organism>
<reference evidence="3" key="1">
    <citation type="submission" date="2018-09" db="EMBL/GenBank/DDBJ databases">
        <authorList>
            <person name="Livingstone P.G."/>
            <person name="Whitworth D.E."/>
        </authorList>
    </citation>
    <scope>NUCLEOTIDE SEQUENCE [LARGE SCALE GENOMIC DNA]</scope>
    <source>
        <strain evidence="3">CA054A</strain>
    </source>
</reference>
<protein>
    <submittedName>
        <fullName evidence="2">Uncharacterized protein</fullName>
    </submittedName>
</protein>
<comment type="caution">
    <text evidence="2">The sequence shown here is derived from an EMBL/GenBank/DDBJ whole genome shotgun (WGS) entry which is preliminary data.</text>
</comment>
<dbReference type="EMBL" id="RAVZ01000069">
    <property type="protein sequence ID" value="RKG89320.1"/>
    <property type="molecule type" value="Genomic_DNA"/>
</dbReference>
<evidence type="ECO:0000256" key="1">
    <source>
        <dbReference type="SAM" id="SignalP"/>
    </source>
</evidence>
<gene>
    <name evidence="2" type="ORF">D7V88_12915</name>
</gene>